<dbReference type="NCBIfam" id="NF033889">
    <property type="entry name" value="termin_lrg_T7"/>
    <property type="match status" value="1"/>
</dbReference>
<feature type="domain" description="Terminase large subunit ribonuclease H-like" evidence="1">
    <location>
        <begin position="385"/>
        <end position="494"/>
    </location>
</feature>
<name>A0A0F6NYD1_9CAUD</name>
<dbReference type="InterPro" id="IPR054762">
    <property type="entry name" value="Gp19_RNaseH-like"/>
</dbReference>
<evidence type="ECO:0000259" key="1">
    <source>
        <dbReference type="Pfam" id="PF22530"/>
    </source>
</evidence>
<dbReference type="GeneID" id="24724488"/>
<proteinExistence type="predicted"/>
<protein>
    <submittedName>
        <fullName evidence="2">Large terminase subunit</fullName>
    </submittedName>
</protein>
<dbReference type="SUPFAM" id="SSF52540">
    <property type="entry name" value="P-loop containing nucleoside triphosphate hydrolases"/>
    <property type="match status" value="1"/>
</dbReference>
<dbReference type="Gene3D" id="3.40.50.300">
    <property type="entry name" value="P-loop containing nucleotide triphosphate hydrolases"/>
    <property type="match status" value="1"/>
</dbReference>
<organism evidence="2 3">
    <name type="scientific">Proteus phage PM 85</name>
    <dbReference type="NCBI Taxonomy" id="1560283"/>
    <lineage>
        <taxon>Viruses</taxon>
        <taxon>Duplodnaviria</taxon>
        <taxon>Heunggongvirae</taxon>
        <taxon>Uroviricota</taxon>
        <taxon>Caudoviricetes</taxon>
        <taxon>Autographivirales</taxon>
        <taxon>Autosignataviridae</taxon>
        <taxon>Molineuxvirinae</taxon>
        <taxon>Acadevirus</taxon>
        <taxon>Acadevirus PM85</taxon>
    </lineage>
</organism>
<dbReference type="InterPro" id="IPR047987">
    <property type="entry name" value="Gp19-like_virus"/>
</dbReference>
<reference evidence="2 3" key="1">
    <citation type="submission" date="2014-10" db="EMBL/GenBank/DDBJ databases">
        <title>Prtoeus mirabilis bacteriophage PM 85.</title>
        <authorList>
            <person name="Shedko E.D."/>
            <person name="Morozova V.V."/>
            <person name="Tupikin A.E."/>
            <person name="Kabilov M.R."/>
            <person name="Kurilshikov A.M."/>
            <person name="Babkin I.V."/>
            <person name="Tikunova N.V."/>
        </authorList>
    </citation>
    <scope>NUCLEOTIDE SEQUENCE [LARGE SCALE GENOMIC DNA]</scope>
</reference>
<dbReference type="KEGG" id="vg:24724488"/>
<evidence type="ECO:0000313" key="3">
    <source>
        <dbReference type="Proteomes" id="UP000204171"/>
    </source>
</evidence>
<accession>A0A0F6NYD1</accession>
<keyword evidence="3" id="KW-1185">Reference proteome</keyword>
<dbReference type="Proteomes" id="UP000204171">
    <property type="component" value="Segment"/>
</dbReference>
<dbReference type="OrthoDB" id="695at10239"/>
<dbReference type="EMBL" id="KM819695">
    <property type="protein sequence ID" value="AIW03130.1"/>
    <property type="molecule type" value="Genomic_DNA"/>
</dbReference>
<dbReference type="Pfam" id="PF22530">
    <property type="entry name" value="Terminase-T7_RNaseH-like"/>
    <property type="match status" value="1"/>
</dbReference>
<dbReference type="RefSeq" id="YP_009152054.1">
    <property type="nucleotide sequence ID" value="NC_027379.1"/>
</dbReference>
<evidence type="ECO:0000313" key="2">
    <source>
        <dbReference type="EMBL" id="AIW03130.1"/>
    </source>
</evidence>
<dbReference type="InterPro" id="IPR027417">
    <property type="entry name" value="P-loop_NTPase"/>
</dbReference>
<gene>
    <name evidence="2" type="ORF">PM85_0022</name>
</gene>
<sequence>MARARESQAEALARWEALHELQQTFPYTIAGLLSFAQVVINTLITGNPDLNRVQADILKFLFSGNKYRMVEAQRGQAKTTIAAIYAVFRIIHEPHKRIMIVSQTAKRAEEIAGWVIKIFRGLDFLEFMLPDIYAGDKASIKGFEIHYTLRGSDKSPSVACYSIEAGMQGARADIILADDVESLQNSRTAAGRALLEDLTKEFESINQFGDIIYLGTPQSVNSIYNNLPARGYQIRIWPGRYPTLEQEACYGDFLAPMIKQDMTEDPSLRHGYGIDGTQGAPTCPEMYDDEKLIEKEISQGTAKFQLQFMLNTRLLDADRYPLKLNQLIMMSFGTEQLPEMPVWSNDSINLIGDAPRFGNKPSDFLYRAVQRPYEWRNVQRKIMYIDPAGGGKNGDETGVAIVFLLGTFIYVYKVFGVQGGYGSEPLSRIVREAKNAGVREVFIEKNMGHGAYDAVIKPYFEREWPVTIGEDYAHGQKEVRIIDTLEPLISAHRIIFNTEMIKQDIDSVQHYPLETRMSYSLFAQMSNITMEKGCLRHDDRLDALYGAVRQLTSQIDYDEVNRINRLRMQEMRDYLEMMHDPARRREFFTGQDHGYRRSTNCSVAMQKRVYGQGTYSRTKSRNVISSRISRLY</sequence>